<dbReference type="Proteomes" id="UP000630718">
    <property type="component" value="Unassembled WGS sequence"/>
</dbReference>
<keyword evidence="3" id="KW-1185">Reference proteome</keyword>
<evidence type="ECO:0000313" key="3">
    <source>
        <dbReference type="Proteomes" id="UP000630718"/>
    </source>
</evidence>
<accession>A0A919AF22</accession>
<feature type="compositionally biased region" description="Basic and acidic residues" evidence="1">
    <location>
        <begin position="163"/>
        <end position="174"/>
    </location>
</feature>
<feature type="region of interest" description="Disordered" evidence="1">
    <location>
        <begin position="51"/>
        <end position="174"/>
    </location>
</feature>
<dbReference type="AlphaFoldDB" id="A0A919AF22"/>
<protein>
    <submittedName>
        <fullName evidence="2">Uncharacterized protein</fullName>
    </submittedName>
</protein>
<organism evidence="2 3">
    <name type="scientific">Streptomyces fumanus</name>
    <dbReference type="NCBI Taxonomy" id="67302"/>
    <lineage>
        <taxon>Bacteria</taxon>
        <taxon>Bacillati</taxon>
        <taxon>Actinomycetota</taxon>
        <taxon>Actinomycetes</taxon>
        <taxon>Kitasatosporales</taxon>
        <taxon>Streptomycetaceae</taxon>
        <taxon>Streptomyces</taxon>
    </lineage>
</organism>
<proteinExistence type="predicted"/>
<feature type="compositionally biased region" description="Basic and acidic residues" evidence="1">
    <location>
        <begin position="129"/>
        <end position="151"/>
    </location>
</feature>
<gene>
    <name evidence="2" type="ORF">GCM10018772_28380</name>
</gene>
<name>A0A919AF22_9ACTN</name>
<evidence type="ECO:0000313" key="2">
    <source>
        <dbReference type="EMBL" id="GHF01769.1"/>
    </source>
</evidence>
<comment type="caution">
    <text evidence="2">The sequence shown here is derived from an EMBL/GenBank/DDBJ whole genome shotgun (WGS) entry which is preliminary data.</text>
</comment>
<reference evidence="2" key="2">
    <citation type="submission" date="2020-09" db="EMBL/GenBank/DDBJ databases">
        <authorList>
            <person name="Sun Q."/>
            <person name="Ohkuma M."/>
        </authorList>
    </citation>
    <scope>NUCLEOTIDE SEQUENCE</scope>
    <source>
        <strain evidence="2">JCM 4477</strain>
    </source>
</reference>
<feature type="compositionally biased region" description="Polar residues" evidence="1">
    <location>
        <begin position="103"/>
        <end position="118"/>
    </location>
</feature>
<feature type="compositionally biased region" description="Basic and acidic residues" evidence="1">
    <location>
        <begin position="79"/>
        <end position="94"/>
    </location>
</feature>
<reference evidence="2" key="1">
    <citation type="journal article" date="2014" name="Int. J. Syst. Evol. Microbiol.">
        <title>Complete genome sequence of Corynebacterium casei LMG S-19264T (=DSM 44701T), isolated from a smear-ripened cheese.</title>
        <authorList>
            <consortium name="US DOE Joint Genome Institute (JGI-PGF)"/>
            <person name="Walter F."/>
            <person name="Albersmeier A."/>
            <person name="Kalinowski J."/>
            <person name="Ruckert C."/>
        </authorList>
    </citation>
    <scope>NUCLEOTIDE SEQUENCE</scope>
    <source>
        <strain evidence="2">JCM 4477</strain>
    </source>
</reference>
<dbReference type="EMBL" id="BNBI01000005">
    <property type="protein sequence ID" value="GHF01769.1"/>
    <property type="molecule type" value="Genomic_DNA"/>
</dbReference>
<sequence>MSSGPQAAAPAVTIRLTVNAAAARRVLRDEWNIGERPLERSRLASRAAVARGQRCGGVRPGALVTAAGHPPGTPMACGEGDRRRPGKVGQRDVRAGGGRQRQRMSATQSGVTPISASSKAARAVAWTDDMGRNMNEHATEVKSDRGAEDPRGGNTGRGPGVGTHDEMCEARPAP</sequence>
<evidence type="ECO:0000256" key="1">
    <source>
        <dbReference type="SAM" id="MobiDB-lite"/>
    </source>
</evidence>